<gene>
    <name evidence="25" type="ORF">KP79_PYT14741</name>
</gene>
<dbReference type="FunFam" id="1.10.150.810:FF:000003">
    <property type="entry name" value="DNA polymerase kappa subunit"/>
    <property type="match status" value="1"/>
</dbReference>
<keyword evidence="18" id="KW-0539">Nucleus</keyword>
<evidence type="ECO:0000259" key="23">
    <source>
        <dbReference type="PROSITE" id="PS50173"/>
    </source>
</evidence>
<dbReference type="InterPro" id="IPR050116">
    <property type="entry name" value="DNA_polymerase-Y"/>
</dbReference>
<dbReference type="Gene3D" id="3.30.70.270">
    <property type="match status" value="1"/>
</dbReference>
<keyword evidence="14" id="KW-0460">Magnesium</keyword>
<dbReference type="Gene3D" id="3.30.1490.100">
    <property type="entry name" value="DNA polymerase, Y-family, little finger domain"/>
    <property type="match status" value="1"/>
</dbReference>
<feature type="region of interest" description="Disordered" evidence="22">
    <location>
        <begin position="1051"/>
        <end position="1071"/>
    </location>
</feature>
<evidence type="ECO:0000256" key="8">
    <source>
        <dbReference type="ARBA" id="ARBA00022695"/>
    </source>
</evidence>
<keyword evidence="16" id="KW-0238">DNA-binding</keyword>
<dbReference type="OrthoDB" id="1747274at2759"/>
<dbReference type="PROSITE" id="PS50173">
    <property type="entry name" value="UMUC"/>
    <property type="match status" value="1"/>
</dbReference>
<keyword evidence="21" id="KW-0175">Coiled coil</keyword>
<feature type="compositionally biased region" description="Low complexity" evidence="22">
    <location>
        <begin position="929"/>
        <end position="946"/>
    </location>
</feature>
<organism evidence="25 26">
    <name type="scientific">Mizuhopecten yessoensis</name>
    <name type="common">Japanese scallop</name>
    <name type="synonym">Patinopecten yessoensis</name>
    <dbReference type="NCBI Taxonomy" id="6573"/>
    <lineage>
        <taxon>Eukaryota</taxon>
        <taxon>Metazoa</taxon>
        <taxon>Spiralia</taxon>
        <taxon>Lophotrochozoa</taxon>
        <taxon>Mollusca</taxon>
        <taxon>Bivalvia</taxon>
        <taxon>Autobranchia</taxon>
        <taxon>Pteriomorphia</taxon>
        <taxon>Pectinida</taxon>
        <taxon>Pectinoidea</taxon>
        <taxon>Pectinidae</taxon>
        <taxon>Mizuhopecten</taxon>
    </lineage>
</organism>
<feature type="region of interest" description="Disordered" evidence="22">
    <location>
        <begin position="1"/>
        <end position="55"/>
    </location>
</feature>
<evidence type="ECO:0000256" key="13">
    <source>
        <dbReference type="ARBA" id="ARBA00022833"/>
    </source>
</evidence>
<evidence type="ECO:0000256" key="10">
    <source>
        <dbReference type="ARBA" id="ARBA00022723"/>
    </source>
</evidence>
<feature type="region of interest" description="Disordered" evidence="22">
    <location>
        <begin position="306"/>
        <end position="332"/>
    </location>
</feature>
<feature type="domain" description="UBZ4-type" evidence="24">
    <location>
        <begin position="1008"/>
        <end position="1038"/>
    </location>
</feature>
<dbReference type="Gene3D" id="1.10.150.810">
    <property type="match status" value="1"/>
</dbReference>
<keyword evidence="12 20" id="KW-0863">Zinc-finger</keyword>
<evidence type="ECO:0000256" key="6">
    <source>
        <dbReference type="ARBA" id="ARBA00022457"/>
    </source>
</evidence>
<keyword evidence="9" id="KW-0235">DNA replication</keyword>
<comment type="similarity">
    <text evidence="3">Belongs to the DNA polymerase type-Y family.</text>
</comment>
<evidence type="ECO:0000256" key="12">
    <source>
        <dbReference type="ARBA" id="ARBA00022771"/>
    </source>
</evidence>
<accession>A0A210QVB6</accession>
<evidence type="ECO:0000256" key="1">
    <source>
        <dbReference type="ARBA" id="ARBA00001946"/>
    </source>
</evidence>
<evidence type="ECO:0000313" key="25">
    <source>
        <dbReference type="EMBL" id="OWF52703.1"/>
    </source>
</evidence>
<dbReference type="GO" id="GO:0003684">
    <property type="term" value="F:damaged DNA binding"/>
    <property type="evidence" value="ECO:0007669"/>
    <property type="project" value="InterPro"/>
</dbReference>
<dbReference type="Pfam" id="PF11799">
    <property type="entry name" value="IMS_C"/>
    <property type="match status" value="1"/>
</dbReference>
<keyword evidence="13" id="KW-0862">Zinc</keyword>
<keyword evidence="11 20" id="KW-0227">DNA damage</keyword>
<comment type="cofactor">
    <cofactor evidence="1">
        <name>Mg(2+)</name>
        <dbReference type="ChEBI" id="CHEBI:18420"/>
    </cofactor>
</comment>
<evidence type="ECO:0000256" key="5">
    <source>
        <dbReference type="ARBA" id="ARBA00016178"/>
    </source>
</evidence>
<dbReference type="SUPFAM" id="SSF100879">
    <property type="entry name" value="Lesion bypass DNA polymerase (Y-family), little finger domain"/>
    <property type="match status" value="1"/>
</dbReference>
<evidence type="ECO:0000256" key="20">
    <source>
        <dbReference type="PROSITE-ProRule" id="PRU01256"/>
    </source>
</evidence>
<dbReference type="InterPro" id="IPR022880">
    <property type="entry name" value="DNApol_IV"/>
</dbReference>
<evidence type="ECO:0000256" key="19">
    <source>
        <dbReference type="ARBA" id="ARBA00049244"/>
    </source>
</evidence>
<dbReference type="Gene3D" id="1.10.150.20">
    <property type="entry name" value="5' to 3' exonuclease, C-terminal subdomain"/>
    <property type="match status" value="1"/>
</dbReference>
<dbReference type="GO" id="GO:0008270">
    <property type="term" value="F:zinc ion binding"/>
    <property type="evidence" value="ECO:0007669"/>
    <property type="project" value="UniProtKB-KW"/>
</dbReference>
<dbReference type="InterPro" id="IPR043128">
    <property type="entry name" value="Rev_trsase/Diguanyl_cyclase"/>
</dbReference>
<proteinExistence type="inferred from homology"/>
<dbReference type="InterPro" id="IPR001126">
    <property type="entry name" value="UmuC"/>
</dbReference>
<comment type="catalytic activity">
    <reaction evidence="19">
        <text>DNA(n) + a 2'-deoxyribonucleoside 5'-triphosphate = DNA(n+1) + diphosphate</text>
        <dbReference type="Rhea" id="RHEA:22508"/>
        <dbReference type="Rhea" id="RHEA-COMP:17339"/>
        <dbReference type="Rhea" id="RHEA-COMP:17340"/>
        <dbReference type="ChEBI" id="CHEBI:33019"/>
        <dbReference type="ChEBI" id="CHEBI:61560"/>
        <dbReference type="ChEBI" id="CHEBI:173112"/>
        <dbReference type="EC" id="2.7.7.7"/>
    </reaction>
</comment>
<keyword evidence="17 20" id="KW-0234">DNA repair</keyword>
<dbReference type="FunFam" id="3.40.1170.60:FF:000002">
    <property type="entry name" value="Polymerase (DNA directed) kappa"/>
    <property type="match status" value="1"/>
</dbReference>
<dbReference type="InterPro" id="IPR006642">
    <property type="entry name" value="Rad18_UBZ4"/>
</dbReference>
<dbReference type="PROSITE" id="PS51908">
    <property type="entry name" value="ZF_UBZ4"/>
    <property type="match status" value="1"/>
</dbReference>
<feature type="compositionally biased region" description="Acidic residues" evidence="22">
    <location>
        <begin position="7"/>
        <end position="20"/>
    </location>
</feature>
<feature type="coiled-coil region" evidence="21">
    <location>
        <begin position="107"/>
        <end position="134"/>
    </location>
</feature>
<evidence type="ECO:0000313" key="26">
    <source>
        <dbReference type="Proteomes" id="UP000242188"/>
    </source>
</evidence>
<evidence type="ECO:0000256" key="7">
    <source>
        <dbReference type="ARBA" id="ARBA00022679"/>
    </source>
</evidence>
<comment type="caution">
    <text evidence="25">The sequence shown here is derived from an EMBL/GenBank/DDBJ whole genome shotgun (WGS) entry which is preliminary data.</text>
</comment>
<dbReference type="GO" id="GO:0006260">
    <property type="term" value="P:DNA replication"/>
    <property type="evidence" value="ECO:0007669"/>
    <property type="project" value="UniProtKB-KW"/>
</dbReference>
<dbReference type="Proteomes" id="UP000242188">
    <property type="component" value="Unassembled WGS sequence"/>
</dbReference>
<evidence type="ECO:0000256" key="18">
    <source>
        <dbReference type="ARBA" id="ARBA00023242"/>
    </source>
</evidence>
<comment type="subcellular location">
    <subcellularLocation>
        <location evidence="2">Nucleus</location>
    </subcellularLocation>
</comment>
<dbReference type="SUPFAM" id="SSF56672">
    <property type="entry name" value="DNA/RNA polymerases"/>
    <property type="match status" value="1"/>
</dbReference>
<dbReference type="PANTHER" id="PTHR11076:SF33">
    <property type="entry name" value="DNA POLYMERASE KAPPA"/>
    <property type="match status" value="1"/>
</dbReference>
<protein>
    <recommendedName>
        <fullName evidence="5">DNA polymerase kappa</fullName>
        <ecNumber evidence="4">2.7.7.7</ecNumber>
    </recommendedName>
</protein>
<dbReference type="AlphaFoldDB" id="A0A210QVB6"/>
<dbReference type="HAMAP" id="MF_01113">
    <property type="entry name" value="DNApol_IV"/>
    <property type="match status" value="1"/>
</dbReference>
<evidence type="ECO:0000256" key="17">
    <source>
        <dbReference type="ARBA" id="ARBA00023204"/>
    </source>
</evidence>
<feature type="compositionally biased region" description="Polar residues" evidence="22">
    <location>
        <begin position="307"/>
        <end position="329"/>
    </location>
</feature>
<dbReference type="GO" id="GO:0042276">
    <property type="term" value="P:error-prone translesion synthesis"/>
    <property type="evidence" value="ECO:0007669"/>
    <property type="project" value="TreeGrafter"/>
</dbReference>
<dbReference type="InterPro" id="IPR036775">
    <property type="entry name" value="DNA_pol_Y-fam_lit_finger_sf"/>
</dbReference>
<evidence type="ECO:0000256" key="21">
    <source>
        <dbReference type="SAM" id="Coils"/>
    </source>
</evidence>
<dbReference type="FunFam" id="1.10.150.810:FF:000001">
    <property type="entry name" value="DNA polymerase kappa"/>
    <property type="match status" value="1"/>
</dbReference>
<dbReference type="GO" id="GO:0003887">
    <property type="term" value="F:DNA-directed DNA polymerase activity"/>
    <property type="evidence" value="ECO:0007669"/>
    <property type="project" value="UniProtKB-KW"/>
</dbReference>
<feature type="domain" description="UmuC" evidence="23">
    <location>
        <begin position="163"/>
        <end position="458"/>
    </location>
</feature>
<keyword evidence="7" id="KW-0808">Transferase</keyword>
<evidence type="ECO:0000256" key="3">
    <source>
        <dbReference type="ARBA" id="ARBA00010945"/>
    </source>
</evidence>
<dbReference type="Pfam" id="PF00817">
    <property type="entry name" value="IMS"/>
    <property type="match status" value="1"/>
</dbReference>
<sequence length="1087" mass="120540">MLGGPGYDDDTEDDEEEENWMDTSWGCTEDPNLPASKSRPHPKDGYVAPPNPGGTLNVKLPTTVTTSAGVDGGGLMSRMLLNDNKAGMEGLDKDRINQVILEASKGSKYFENEKKKEEQVNKKIEEQMAKLGKIGDIQIRQGVFEADRLLEDLEGQRDLSRVIVHVDMDAFYAAVEMRDDPSLKDKPMAVGGNSMLSTSNYLARKFGVRAAMPGFIGKKLCPDLVMVKPNFEKYTAVSREIRSVMADYDPNYCPMSLDEAYLDITDHLDKRIQSSEAERTFLCCSSDNKDGSCQCDVNTAARDAVLTSRTGDQQQENTRLLSTGDNKTSQGEHIDTLTIPTEHLVTEPGEQLSCTSEVTLTSRGRHTEGLCPVCGKPFPPYDVVTFGLSVEDSVQEMRSRIEQKTKLTASAGIAPNMMLAKVCSDKNKPNGQYRITPTREAVMTFIRDLPTRKISGVGKVSERMLNALNVHTCSDLYHQRALLYHLYSPISFNYFMRICMGIGSINVERDSDRKSMSTERTFGEISKPEELVKKCQELCVSLCEDLREENLMGKTVAIKLKTVKYEVKTRAHTLPDYTSDLRVVFSAAQELLQTEIKSVAPEPIRLRLMGVRMSSLLNEDLCQKKQQNTLTRFVKQLGRAGSKDILPCLMADTDISDNKQCHDTHAIPNKIVDQDCHNSSEQIAPSVSSMQSSPVLKPASGPEFQTIEDSGYEKNSNAADLEPDDVITSTVSKNSKNLVKSENLDDKSCTESSNLTNVAEIPNVIEKVDDKKTNGDFRKGANDALLWDPASHNCESADKEENLHESLMGDNPIQRADNPIQRADNPIQRADNPIQRADYLIQRADNPIQRVDYLIQRADNPKPYDCPVCREEVVCDDLSEFNKHIDICLNKKVVMDCSRYRPEEDKKTKLSKTPNSLKKRTTVRKLSGSPSTQKPKPKMSQPSSPKIGVSCKNDKSAAGSEAQDISSYKTLTGLDAVSMVKVTSDQIQSSGTNMASISQTEVLTNTQKMVCPVCFMEQTGTSLDGFNTHVDVCLSKGTITQMLQEQRGNTKRLASGTVPSPQAVKRKRVNSGPSVAKTQCIDSFFKR</sequence>
<dbReference type="FunFam" id="3.30.1490.100:FF:000004">
    <property type="entry name" value="DNA polymerase IV"/>
    <property type="match status" value="1"/>
</dbReference>
<dbReference type="EC" id="2.7.7.7" evidence="4"/>
<dbReference type="Gene3D" id="3.40.1170.60">
    <property type="match status" value="1"/>
</dbReference>
<dbReference type="GO" id="GO:0005634">
    <property type="term" value="C:nucleus"/>
    <property type="evidence" value="ECO:0007669"/>
    <property type="project" value="UniProtKB-SubCell"/>
</dbReference>
<dbReference type="InterPro" id="IPR017961">
    <property type="entry name" value="DNA_pol_Y-fam_little_finger"/>
</dbReference>
<keyword evidence="6" id="KW-0515">Mutator protein</keyword>
<evidence type="ECO:0000259" key="24">
    <source>
        <dbReference type="PROSITE" id="PS51908"/>
    </source>
</evidence>
<feature type="region of interest" description="Disordered" evidence="22">
    <location>
        <begin position="901"/>
        <end position="954"/>
    </location>
</feature>
<evidence type="ECO:0000256" key="11">
    <source>
        <dbReference type="ARBA" id="ARBA00022763"/>
    </source>
</evidence>
<keyword evidence="26" id="KW-1185">Reference proteome</keyword>
<dbReference type="Gene3D" id="3.30.160.60">
    <property type="entry name" value="Classic Zinc Finger"/>
    <property type="match status" value="2"/>
</dbReference>
<dbReference type="GO" id="GO:0006281">
    <property type="term" value="P:DNA repair"/>
    <property type="evidence" value="ECO:0007669"/>
    <property type="project" value="UniProtKB-KW"/>
</dbReference>
<keyword evidence="8" id="KW-0548">Nucleotidyltransferase</keyword>
<evidence type="ECO:0000256" key="2">
    <source>
        <dbReference type="ARBA" id="ARBA00004123"/>
    </source>
</evidence>
<dbReference type="PANTHER" id="PTHR11076">
    <property type="entry name" value="DNA REPAIR POLYMERASE UMUC / TRANSFERASE FAMILY MEMBER"/>
    <property type="match status" value="1"/>
</dbReference>
<evidence type="ECO:0000256" key="15">
    <source>
        <dbReference type="ARBA" id="ARBA00022932"/>
    </source>
</evidence>
<dbReference type="CDD" id="cd03586">
    <property type="entry name" value="PolY_Pol_IV_kappa"/>
    <property type="match status" value="1"/>
</dbReference>
<evidence type="ECO:0000256" key="4">
    <source>
        <dbReference type="ARBA" id="ARBA00012417"/>
    </source>
</evidence>
<keyword evidence="15" id="KW-0239">DNA-directed DNA polymerase</keyword>
<evidence type="ECO:0000256" key="22">
    <source>
        <dbReference type="SAM" id="MobiDB-lite"/>
    </source>
</evidence>
<evidence type="ECO:0000256" key="9">
    <source>
        <dbReference type="ARBA" id="ARBA00022705"/>
    </source>
</evidence>
<dbReference type="EMBL" id="NEDP02001673">
    <property type="protein sequence ID" value="OWF52703.1"/>
    <property type="molecule type" value="Genomic_DNA"/>
</dbReference>
<dbReference type="STRING" id="6573.A0A210QVB6"/>
<keyword evidence="10" id="KW-0479">Metal-binding</keyword>
<evidence type="ECO:0000256" key="16">
    <source>
        <dbReference type="ARBA" id="ARBA00023125"/>
    </source>
</evidence>
<dbReference type="InterPro" id="IPR043502">
    <property type="entry name" value="DNA/RNA_pol_sf"/>
</dbReference>
<reference evidence="25 26" key="1">
    <citation type="journal article" date="2017" name="Nat. Ecol. Evol.">
        <title>Scallop genome provides insights into evolution of bilaterian karyotype and development.</title>
        <authorList>
            <person name="Wang S."/>
            <person name="Zhang J."/>
            <person name="Jiao W."/>
            <person name="Li J."/>
            <person name="Xun X."/>
            <person name="Sun Y."/>
            <person name="Guo X."/>
            <person name="Huan P."/>
            <person name="Dong B."/>
            <person name="Zhang L."/>
            <person name="Hu X."/>
            <person name="Sun X."/>
            <person name="Wang J."/>
            <person name="Zhao C."/>
            <person name="Wang Y."/>
            <person name="Wang D."/>
            <person name="Huang X."/>
            <person name="Wang R."/>
            <person name="Lv J."/>
            <person name="Li Y."/>
            <person name="Zhang Z."/>
            <person name="Liu B."/>
            <person name="Lu W."/>
            <person name="Hui Y."/>
            <person name="Liang J."/>
            <person name="Zhou Z."/>
            <person name="Hou R."/>
            <person name="Li X."/>
            <person name="Liu Y."/>
            <person name="Li H."/>
            <person name="Ning X."/>
            <person name="Lin Y."/>
            <person name="Zhao L."/>
            <person name="Xing Q."/>
            <person name="Dou J."/>
            <person name="Li Y."/>
            <person name="Mao J."/>
            <person name="Guo H."/>
            <person name="Dou H."/>
            <person name="Li T."/>
            <person name="Mu C."/>
            <person name="Jiang W."/>
            <person name="Fu Q."/>
            <person name="Fu X."/>
            <person name="Miao Y."/>
            <person name="Liu J."/>
            <person name="Yu Q."/>
            <person name="Li R."/>
            <person name="Liao H."/>
            <person name="Li X."/>
            <person name="Kong Y."/>
            <person name="Jiang Z."/>
            <person name="Chourrout D."/>
            <person name="Li R."/>
            <person name="Bao Z."/>
        </authorList>
    </citation>
    <scope>NUCLEOTIDE SEQUENCE [LARGE SCALE GENOMIC DNA]</scope>
    <source>
        <strain evidence="25 26">PY_sf001</strain>
    </source>
</reference>
<name>A0A210QVB6_MIZYE</name>
<dbReference type="SMART" id="SM00734">
    <property type="entry name" value="ZnF_Rad18"/>
    <property type="match status" value="2"/>
</dbReference>
<evidence type="ECO:0000256" key="14">
    <source>
        <dbReference type="ARBA" id="ARBA00022842"/>
    </source>
</evidence>